<dbReference type="InterPro" id="IPR039795">
    <property type="entry name" value="LTN1/Rkr1"/>
</dbReference>
<dbReference type="InterPro" id="IPR039804">
    <property type="entry name" value="RING-CH-C4HC3_LTN1"/>
</dbReference>
<keyword evidence="8 16" id="KW-0808">Transferase</keyword>
<gene>
    <name evidence="18" type="ORF">F5X68DRAFT_16953</name>
</gene>
<dbReference type="Pfam" id="PF22999">
    <property type="entry name" value="LTN1_E3_ligase_6th"/>
    <property type="match status" value="1"/>
</dbReference>
<evidence type="ECO:0000256" key="10">
    <source>
        <dbReference type="ARBA" id="ARBA00022737"/>
    </source>
</evidence>
<dbReference type="EC" id="2.3.2.27" evidence="5 16"/>
<dbReference type="SMART" id="SM00184">
    <property type="entry name" value="RING"/>
    <property type="match status" value="1"/>
</dbReference>
<keyword evidence="11 15" id="KW-0863">Zinc-finger</keyword>
<dbReference type="PANTHER" id="PTHR12389">
    <property type="entry name" value="ZINC FINGER PROTEIN 294"/>
    <property type="match status" value="1"/>
</dbReference>
<dbReference type="InterPro" id="IPR057030">
    <property type="entry name" value="TPR_Rkr-1"/>
</dbReference>
<evidence type="ECO:0000256" key="2">
    <source>
        <dbReference type="ARBA" id="ARBA00004514"/>
    </source>
</evidence>
<evidence type="ECO:0000256" key="6">
    <source>
        <dbReference type="ARBA" id="ARBA00017157"/>
    </source>
</evidence>
<dbReference type="GO" id="GO:1990112">
    <property type="term" value="C:RQC complex"/>
    <property type="evidence" value="ECO:0007669"/>
    <property type="project" value="UniProtKB-UniRule"/>
</dbReference>
<evidence type="ECO:0000256" key="8">
    <source>
        <dbReference type="ARBA" id="ARBA00022679"/>
    </source>
</evidence>
<comment type="function">
    <text evidence="14">E3 ubiquitin-protein ligase component of the ribosome quality control complex (RQC), a ribosome-associated complex that mediates ubiquitination and extraction of incompletely synthesized nascent chains for proteasomal degradation. Mediates ubiquitination of proteins derived from mRNAs lacking stop codons (non-stop proteins) and other translation arrest products induced by poly-lysine sequences and tandem rare codons. Ubiquitination leads to CDC48 recruitment for extraction and degradation of the incomplete translation product. May indirectly play a role in chromatin function and transcription.</text>
</comment>
<dbReference type="CDD" id="cd16491">
    <property type="entry name" value="RING-CH-C4HC3_LTN1"/>
    <property type="match status" value="1"/>
</dbReference>
<accession>A0A9P8VA44</accession>
<dbReference type="GO" id="GO:0072344">
    <property type="term" value="P:rescue of stalled ribosome"/>
    <property type="evidence" value="ECO:0007669"/>
    <property type="project" value="UniProtKB-UniRule"/>
</dbReference>
<dbReference type="GO" id="GO:0061630">
    <property type="term" value="F:ubiquitin protein ligase activity"/>
    <property type="evidence" value="ECO:0007669"/>
    <property type="project" value="UniProtKB-UniRule"/>
</dbReference>
<name>A0A9P8VA44_9PEZI</name>
<comment type="subunit">
    <text evidence="16">Component of the ribosome quality control complex (RQC).</text>
</comment>
<dbReference type="SMART" id="SM01197">
    <property type="entry name" value="FANCL_C"/>
    <property type="match status" value="1"/>
</dbReference>
<evidence type="ECO:0000256" key="15">
    <source>
        <dbReference type="PROSITE-ProRule" id="PRU00175"/>
    </source>
</evidence>
<dbReference type="OrthoDB" id="6108at2759"/>
<comment type="catalytic activity">
    <reaction evidence="1 16">
        <text>S-ubiquitinyl-[E2 ubiquitin-conjugating enzyme]-L-cysteine + [acceptor protein]-L-lysine = [E2 ubiquitin-conjugating enzyme]-L-cysteine + N(6)-ubiquitinyl-[acceptor protein]-L-lysine.</text>
        <dbReference type="EC" id="2.3.2.27"/>
    </reaction>
</comment>
<evidence type="ECO:0000259" key="17">
    <source>
        <dbReference type="PROSITE" id="PS50089"/>
    </source>
</evidence>
<dbReference type="InterPro" id="IPR016024">
    <property type="entry name" value="ARM-type_fold"/>
</dbReference>
<dbReference type="InterPro" id="IPR054478">
    <property type="entry name" value="LTN1_UBC"/>
</dbReference>
<dbReference type="SUPFAM" id="SSF57850">
    <property type="entry name" value="RING/U-box"/>
    <property type="match status" value="1"/>
</dbReference>
<dbReference type="PANTHER" id="PTHR12389:SF0">
    <property type="entry name" value="E3 UBIQUITIN-PROTEIN LIGASE LISTERIN"/>
    <property type="match status" value="1"/>
</dbReference>
<evidence type="ECO:0000256" key="3">
    <source>
        <dbReference type="ARBA" id="ARBA00004906"/>
    </source>
</evidence>
<dbReference type="InterPro" id="IPR013083">
    <property type="entry name" value="Znf_RING/FYVE/PHD"/>
</dbReference>
<evidence type="ECO:0000256" key="16">
    <source>
        <dbReference type="RuleBase" id="RU367090"/>
    </source>
</evidence>
<evidence type="ECO:0000256" key="9">
    <source>
        <dbReference type="ARBA" id="ARBA00022723"/>
    </source>
</evidence>
<evidence type="ECO:0000256" key="7">
    <source>
        <dbReference type="ARBA" id="ARBA00022490"/>
    </source>
</evidence>
<dbReference type="InterPro" id="IPR001841">
    <property type="entry name" value="Znf_RING"/>
</dbReference>
<dbReference type="GO" id="GO:0043023">
    <property type="term" value="F:ribosomal large subunit binding"/>
    <property type="evidence" value="ECO:0007669"/>
    <property type="project" value="TreeGrafter"/>
</dbReference>
<keyword evidence="9 16" id="KW-0479">Metal-binding</keyword>
<dbReference type="Pfam" id="PF13639">
    <property type="entry name" value="zf-RING_2"/>
    <property type="match status" value="1"/>
</dbReference>
<dbReference type="Pfam" id="PF23009">
    <property type="entry name" value="UBC_like"/>
    <property type="match status" value="1"/>
</dbReference>
<evidence type="ECO:0000256" key="14">
    <source>
        <dbReference type="ARBA" id="ARBA00055150"/>
    </source>
</evidence>
<dbReference type="GO" id="GO:0008270">
    <property type="term" value="F:zinc ion binding"/>
    <property type="evidence" value="ECO:0007669"/>
    <property type="project" value="UniProtKB-KW"/>
</dbReference>
<dbReference type="GO" id="GO:1990116">
    <property type="term" value="P:ribosome-associated ubiquitin-dependent protein catabolic process"/>
    <property type="evidence" value="ECO:0007669"/>
    <property type="project" value="UniProtKB-UniRule"/>
</dbReference>
<dbReference type="FunFam" id="3.30.40.10:FF:000038">
    <property type="entry name" value="E3 ubiquitin-protein ligase listerin"/>
    <property type="match status" value="1"/>
</dbReference>
<dbReference type="GO" id="GO:0005829">
    <property type="term" value="C:cytosol"/>
    <property type="evidence" value="ECO:0007669"/>
    <property type="project" value="UniProtKB-SubCell"/>
</dbReference>
<evidence type="ECO:0000313" key="18">
    <source>
        <dbReference type="EMBL" id="KAH6685780.1"/>
    </source>
</evidence>
<evidence type="ECO:0000256" key="12">
    <source>
        <dbReference type="ARBA" id="ARBA00022786"/>
    </source>
</evidence>
<evidence type="ECO:0000256" key="5">
    <source>
        <dbReference type="ARBA" id="ARBA00012483"/>
    </source>
</evidence>
<evidence type="ECO:0000256" key="4">
    <source>
        <dbReference type="ARBA" id="ARBA00007997"/>
    </source>
</evidence>
<comment type="function">
    <text evidence="16">E3 ubiquitin-protein ligase. Component of the ribosome quality control complex (RQC), a ribosome-associated complex that mediates ubiquitination and extraction of incompletely synthesized nascent chains for proteasomal degradation.</text>
</comment>
<dbReference type="InterPro" id="IPR054477">
    <property type="entry name" value="LTN1_E3_ligase_6th"/>
</dbReference>
<keyword evidence="7" id="KW-0963">Cytoplasm</keyword>
<dbReference type="Proteomes" id="UP000770015">
    <property type="component" value="Unassembled WGS sequence"/>
</dbReference>
<keyword evidence="19" id="KW-1185">Reference proteome</keyword>
<dbReference type="InterPro" id="IPR054476">
    <property type="entry name" value="Ltn1_N"/>
</dbReference>
<dbReference type="Gene3D" id="3.30.40.10">
    <property type="entry name" value="Zinc/RING finger domain, C3HC4 (zinc finger)"/>
    <property type="match status" value="1"/>
</dbReference>
<dbReference type="SUPFAM" id="SSF48371">
    <property type="entry name" value="ARM repeat"/>
    <property type="match status" value="1"/>
</dbReference>
<dbReference type="Pfam" id="PF23280">
    <property type="entry name" value="TPR_26"/>
    <property type="match status" value="1"/>
</dbReference>
<organism evidence="18 19">
    <name type="scientific">Plectosphaerella plurivora</name>
    <dbReference type="NCBI Taxonomy" id="936078"/>
    <lineage>
        <taxon>Eukaryota</taxon>
        <taxon>Fungi</taxon>
        <taxon>Dikarya</taxon>
        <taxon>Ascomycota</taxon>
        <taxon>Pezizomycotina</taxon>
        <taxon>Sordariomycetes</taxon>
        <taxon>Hypocreomycetidae</taxon>
        <taxon>Glomerellales</taxon>
        <taxon>Plectosphaerellaceae</taxon>
        <taxon>Plectosphaerella</taxon>
    </lineage>
</organism>
<comment type="similarity">
    <text evidence="4 16">Belongs to the LTN1 family.</text>
</comment>
<evidence type="ECO:0000256" key="13">
    <source>
        <dbReference type="ARBA" id="ARBA00022833"/>
    </source>
</evidence>
<reference evidence="18" key="1">
    <citation type="journal article" date="2021" name="Nat. Commun.">
        <title>Genetic determinants of endophytism in the Arabidopsis root mycobiome.</title>
        <authorList>
            <person name="Mesny F."/>
            <person name="Miyauchi S."/>
            <person name="Thiergart T."/>
            <person name="Pickel B."/>
            <person name="Atanasova L."/>
            <person name="Karlsson M."/>
            <person name="Huettel B."/>
            <person name="Barry K.W."/>
            <person name="Haridas S."/>
            <person name="Chen C."/>
            <person name="Bauer D."/>
            <person name="Andreopoulos W."/>
            <person name="Pangilinan J."/>
            <person name="LaButti K."/>
            <person name="Riley R."/>
            <person name="Lipzen A."/>
            <person name="Clum A."/>
            <person name="Drula E."/>
            <person name="Henrissat B."/>
            <person name="Kohler A."/>
            <person name="Grigoriev I.V."/>
            <person name="Martin F.M."/>
            <person name="Hacquard S."/>
        </authorList>
    </citation>
    <scope>NUCLEOTIDE SEQUENCE</scope>
    <source>
        <strain evidence="18">MPI-SDFR-AT-0117</strain>
    </source>
</reference>
<dbReference type="PROSITE" id="PS50089">
    <property type="entry name" value="ZF_RING_2"/>
    <property type="match status" value="1"/>
</dbReference>
<feature type="domain" description="RING-type" evidence="17">
    <location>
        <begin position="1570"/>
        <end position="1616"/>
    </location>
</feature>
<proteinExistence type="inferred from homology"/>
<dbReference type="EMBL" id="JAGSXJ010000014">
    <property type="protein sequence ID" value="KAH6685780.1"/>
    <property type="molecule type" value="Genomic_DNA"/>
</dbReference>
<keyword evidence="12 16" id="KW-0833">Ubl conjugation pathway</keyword>
<keyword evidence="13 16" id="KW-0862">Zinc</keyword>
<evidence type="ECO:0000313" key="19">
    <source>
        <dbReference type="Proteomes" id="UP000770015"/>
    </source>
</evidence>
<protein>
    <recommendedName>
        <fullName evidence="6 16">E3 ubiquitin-protein ligase listerin</fullName>
        <ecNumber evidence="5 16">2.3.2.27</ecNumber>
    </recommendedName>
    <alternativeName>
        <fullName evidence="16">RING-type E3 ubiquitin transferase listerin</fullName>
    </alternativeName>
</protein>
<keyword evidence="10" id="KW-0677">Repeat</keyword>
<comment type="pathway">
    <text evidence="3 16">Protein modification; protein ubiquitination.</text>
</comment>
<comment type="subcellular location">
    <subcellularLocation>
        <location evidence="2">Cytoplasm</location>
        <location evidence="2">Cytosol</location>
    </subcellularLocation>
</comment>
<dbReference type="Pfam" id="PF22958">
    <property type="entry name" value="Ltn1_1st"/>
    <property type="match status" value="1"/>
</dbReference>
<evidence type="ECO:0000256" key="1">
    <source>
        <dbReference type="ARBA" id="ARBA00000900"/>
    </source>
</evidence>
<comment type="caution">
    <text evidence="18">The sequence shown here is derived from an EMBL/GenBank/DDBJ whole genome shotgun (WGS) entry which is preliminary data.</text>
</comment>
<evidence type="ECO:0000256" key="11">
    <source>
        <dbReference type="ARBA" id="ARBA00022771"/>
    </source>
</evidence>
<sequence length="1634" mass="180539">MSKFQGKGARFGGAGAFSSPSRGFGGFSSQSTTSGLSYLVEPPDLSSISDAHVVVSFKNLLKKDATTKTKALEELVAYVQAHPFEQAGGAEEAILDAWVQVYPRTSIDNARRVRELSHTLQFELVKSARKRMEKRIPRVVGTWLAGLYDKDRGVSRAANEGLSSFLNSPDKVVMFWTKCQSQILTYATEAIQETQETLSDERSTTPDDAEAKYFRVVGASLFLVLGLLQKVDKADIEKEIESYDTFFAEEKVWKSIIIGDATVKKAACQLLWACLEKREASISEQTSRLKKIFITEGLKSSQIGSAIEYVRVLTRLTQKFPEIWSSSSDKKTPVSRLGGFLERGSQASSVKFWEYLEQLLVAVPKEHITFEIASTILKSLRVGITGREEPRMHAPTAWTSYVRITRHFISILPADETRVQFVRENLFPITSHYLNPTPETASWDIGGNGKLPVLVEAFQTSTDRHHEDTIQATADEWTRLAEEFCARIASSLPEVSKDYQKSQDAIAEQSTRWFTLVGQIHSKTSASHQKLPQIIGAPSTTVISRAIQLLSSRNVKPFGAAALLASVGKHAPHLWEDSAAVGDFKDFLLETGKTRMQLVLDSRSLTYLTRCVADLGSATGQQDAFKQVWTAWVEALLGLKDHEQTRGAIKGLVSYGAAAPLATSLPSLQEFLVSQAQQHVEGDDDALAVLEAAASHDALTDESSKTVINGALQTLSQDSSKSAKVLAVVGVIANRNPQLLSQDETTHMALVTALLGLTELSDATISARAIELRALIDHRADGKSAGVAIIQKNLEDVSAQSLSIETLYQQALQAVKSDNTTVSDLLPNTNLWREQLQSILQQDINPSLSITNNLEGAAFLVQPPEEESERQPRLRRDRDGCVAPLRMALYAGKLLSSDLDLTSLSQDFKIKILFLLAITIQLATDQMTLEDENKLWSNVGAKDSLEQAVAFVSTTRGILNGFVEAATGWREGTDEGSTGLVKSLMGVMVQQSKSLTPMGLYSARALSELVESLNEKHGTLLDMETRLAEYDTFKAAPTTVLAAVALLHGFGELLSASKIINTLCNRLVSDIAGLSAVSNKTMPTLVLFNACAKVYGPGEIPVPNNRLVFAIRQITTWLEDPVALTPELSAEICRALQRLLPCINEVYGPHWERTIEFCSTLWVKAADDELDAALPYIHASIKLMQTLETISEPNDDLGDALKEAAETTALSLLELLKLPREKNTQPLEIVDGIICRRVEKLPLKHVTDLSELYGLMASDSRDIQTAAFSLLHRALPEAQAQLSVDVLLDKSEARLPDELLSLLLDAPTLEKYPDEVLSKFPTAIRSYLLTWCLIFDAYSTASLKVRTDYTENLKTENYVGPLMDFMFDVLGHTASHPLNLEREGLTIEHIQSYDLRLADSEPEERNLHWLLIHVFYLSLKYLPGLFKAWFMDCRSKQTTNAVKDWLMKHFTPVIVSELLDEVAQWAKDQDEPADDEKELVVKVSQAGKEVTAGYEVDESLASISIRVPPGYPIDNVTVAGLNRVAVNERKWNSWLMTTQGVITFSNGSIIDGLTTFRRNIVGALKGQSECAICYSIISTDKKMPDKKCSTCKNLFHRTCLYKWFQSSNQNTCPLCRNPIDYLGADTKSRRAAAA</sequence>